<dbReference type="AlphaFoldDB" id="A0A6J6ZU18"/>
<sequence>MPIFVKPPAPVINPSIRIPFATSAVKIAEPVLIPPVIISNESEVDVPVEKILPPALPMDMRPVQVFLFFVFFKAP</sequence>
<accession>A0A6J6ZU18</accession>
<protein>
    <submittedName>
        <fullName evidence="1">Unannotated protein</fullName>
    </submittedName>
</protein>
<name>A0A6J6ZU18_9ZZZZ</name>
<gene>
    <name evidence="1" type="ORF">UFOPK3124_01197</name>
</gene>
<proteinExistence type="predicted"/>
<organism evidence="1">
    <name type="scientific">freshwater metagenome</name>
    <dbReference type="NCBI Taxonomy" id="449393"/>
    <lineage>
        <taxon>unclassified sequences</taxon>
        <taxon>metagenomes</taxon>
        <taxon>ecological metagenomes</taxon>
    </lineage>
</organism>
<reference evidence="1" key="1">
    <citation type="submission" date="2020-05" db="EMBL/GenBank/DDBJ databases">
        <authorList>
            <person name="Chiriac C."/>
            <person name="Salcher M."/>
            <person name="Ghai R."/>
            <person name="Kavagutti S V."/>
        </authorList>
    </citation>
    <scope>NUCLEOTIDE SEQUENCE</scope>
</reference>
<dbReference type="EMBL" id="CAFAAY010000135">
    <property type="protein sequence ID" value="CAB4823973.1"/>
    <property type="molecule type" value="Genomic_DNA"/>
</dbReference>
<evidence type="ECO:0000313" key="1">
    <source>
        <dbReference type="EMBL" id="CAB4823973.1"/>
    </source>
</evidence>